<feature type="compositionally biased region" description="Basic and acidic residues" evidence="10">
    <location>
        <begin position="92"/>
        <end position="101"/>
    </location>
</feature>
<dbReference type="GO" id="GO:0005524">
    <property type="term" value="F:ATP binding"/>
    <property type="evidence" value="ECO:0007669"/>
    <property type="project" value="UniProtKB-KW"/>
</dbReference>
<dbReference type="InterPro" id="IPR011009">
    <property type="entry name" value="Kinase-like_dom_sf"/>
</dbReference>
<feature type="domain" description="Protein kinase" evidence="11">
    <location>
        <begin position="235"/>
        <end position="498"/>
    </location>
</feature>
<proteinExistence type="inferred from homology"/>
<dbReference type="Gene3D" id="3.30.70.270">
    <property type="match status" value="1"/>
</dbReference>
<dbReference type="GO" id="GO:0008545">
    <property type="term" value="F:JUN kinase kinase activity"/>
    <property type="evidence" value="ECO:0007669"/>
    <property type="project" value="TreeGrafter"/>
</dbReference>
<dbReference type="Pfam" id="PF00078">
    <property type="entry name" value="RVT_1"/>
    <property type="match status" value="1"/>
</dbReference>
<dbReference type="InterPro" id="IPR000719">
    <property type="entry name" value="Prot_kinase_dom"/>
</dbReference>
<feature type="region of interest" description="Disordered" evidence="10">
    <location>
        <begin position="170"/>
        <end position="197"/>
    </location>
</feature>
<dbReference type="InterPro" id="IPR043128">
    <property type="entry name" value="Rev_trsase/Diguanyl_cyclase"/>
</dbReference>
<feature type="compositionally biased region" description="Low complexity" evidence="10">
    <location>
        <begin position="182"/>
        <end position="194"/>
    </location>
</feature>
<name>A0AAV4A2D6_9GAST</name>
<dbReference type="Gene3D" id="1.10.510.10">
    <property type="entry name" value="Transferase(Phosphotransferase) domain 1"/>
    <property type="match status" value="1"/>
</dbReference>
<protein>
    <recommendedName>
        <fullName evidence="9">mitogen-activated protein kinase kinase</fullName>
        <ecNumber evidence="9">2.7.12.2</ecNumber>
    </recommendedName>
</protein>
<dbReference type="Gene3D" id="3.30.200.20">
    <property type="entry name" value="Phosphorylase Kinase, domain 1"/>
    <property type="match status" value="1"/>
</dbReference>
<dbReference type="PROSITE" id="PS00108">
    <property type="entry name" value="PROTEIN_KINASE_ST"/>
    <property type="match status" value="1"/>
</dbReference>
<dbReference type="FunFam" id="3.30.200.20:FF:000126">
    <property type="entry name" value="Dual specificity mitogen-activated protein kinase kinase 4"/>
    <property type="match status" value="1"/>
</dbReference>
<gene>
    <name evidence="13" type="ORF">PoB_002883600</name>
</gene>
<dbReference type="GO" id="GO:0033554">
    <property type="term" value="P:cellular response to stress"/>
    <property type="evidence" value="ECO:0007669"/>
    <property type="project" value="UniProtKB-ARBA"/>
</dbReference>
<feature type="region of interest" description="Disordered" evidence="10">
    <location>
        <begin position="92"/>
        <end position="136"/>
    </location>
</feature>
<dbReference type="Proteomes" id="UP000735302">
    <property type="component" value="Unassembled WGS sequence"/>
</dbReference>
<keyword evidence="3" id="KW-0808">Transferase</keyword>
<evidence type="ECO:0000256" key="3">
    <source>
        <dbReference type="ARBA" id="ARBA00022679"/>
    </source>
</evidence>
<keyword evidence="14" id="KW-1185">Reference proteome</keyword>
<evidence type="ECO:0000313" key="13">
    <source>
        <dbReference type="EMBL" id="GFO02331.1"/>
    </source>
</evidence>
<evidence type="ECO:0000256" key="1">
    <source>
        <dbReference type="ARBA" id="ARBA00022527"/>
    </source>
</evidence>
<dbReference type="CDD" id="cd06616">
    <property type="entry name" value="PKc_MKK4"/>
    <property type="match status" value="1"/>
</dbReference>
<evidence type="ECO:0000256" key="9">
    <source>
        <dbReference type="ARBA" id="ARBA00038999"/>
    </source>
</evidence>
<feature type="domain" description="Reverse transcriptase" evidence="12">
    <location>
        <begin position="495"/>
        <end position="765"/>
    </location>
</feature>
<dbReference type="Pfam" id="PF00069">
    <property type="entry name" value="Pkinase"/>
    <property type="match status" value="1"/>
</dbReference>
<dbReference type="CDD" id="cd01650">
    <property type="entry name" value="RT_nLTR_like"/>
    <property type="match status" value="1"/>
</dbReference>
<organism evidence="13 14">
    <name type="scientific">Plakobranchus ocellatus</name>
    <dbReference type="NCBI Taxonomy" id="259542"/>
    <lineage>
        <taxon>Eukaryota</taxon>
        <taxon>Metazoa</taxon>
        <taxon>Spiralia</taxon>
        <taxon>Lophotrochozoa</taxon>
        <taxon>Mollusca</taxon>
        <taxon>Gastropoda</taxon>
        <taxon>Heterobranchia</taxon>
        <taxon>Euthyneura</taxon>
        <taxon>Panpulmonata</taxon>
        <taxon>Sacoglossa</taxon>
        <taxon>Placobranchoidea</taxon>
        <taxon>Plakobranchidae</taxon>
        <taxon>Plakobranchus</taxon>
    </lineage>
</organism>
<comment type="similarity">
    <text evidence="8">Belongs to the protein kinase superfamily. STE Ser/Thr protein kinase family. MAP kinase kinase subfamily.</text>
</comment>
<evidence type="ECO:0000256" key="4">
    <source>
        <dbReference type="ARBA" id="ARBA00022741"/>
    </source>
</evidence>
<sequence length="948" mass="108599">MQVFSFSRVKNTIMTTAPWTLDDANWISNVELGVQCRWSGFDLAEVSPGAWKNGESRAVWCRPMRSERNSTRHWTQWFSMTSRDFPEEIIDESSKRSEVRRPNSLSDGLKILSSPGQEATPKRWPQHEAVSGQNPAQQGFRKLANFSRNPKMASPDSGGQAEMRQGLRLDFHPLGPGQTPTPSSLKQPSPSNSSILADHGHTTQIERLRSRGIEHSSGRLHFGPDKTFEFTSDDLTDLGEMGRGNYGFVNKMRHEKSNTIMAVKRIRSTVEERDQKQLLMDLDVVMRSNDCIYIVQFYGALFKEGDCWICMELMDISLDKFYKFVYHEQHSSIPEDIIGKITVATVKALNYLKEKLKIIHRDVKPSNILLDRKGNIKLCDFGISGHLVDSIAKSRDAGCRPYMAPERIDPKASSRGYDVRSDVWSLGITLMELATGNFPYPKWQSVFDQLQQVVQGVAPRLANDGTFSAECINFINTCLTKEDKQRPKYNKFRSEIYDTGQIPTDMSRSIFIALPKKPGATECELHRTISLMSHVTKLLLRIIMMRVRNKIKPEIAEEQCGFVEGKGTTNAIYILRTLIERALEVQKDVYLCFIDYTKAFDRVRHDEIIKQLTQLKIDGKDLRIIKNMYWDQKAAMRVEGKVSKFQNIKRGVRQGCVLSPDLFSLYSEIIMRNLEGHPGIKIGGSNINNLRYADDTVLIAENEKDLQQLLDIVKEESEKKGLELNRKKTEVMVVSRKQELPIINIYIKGTRLKQKDQFKYLGSLISSDGRNNSEVASRIAQAKTNFQKMKTVLTNKNISIRTRRRALECYIEPILMYGCEAWTISKQTQKKLEATEMWFLRRMLRISWTAKKTNDTVLEEAHTTRLLISKIRKRQATFVGHVMRREKLENLVTTGMLEGKRSRGKQREKLIEGLADWLKAGKSLEAIEATKDRKKWRTMIANAVKQGT</sequence>
<keyword evidence="7" id="KW-0829">Tyrosine-protein kinase</keyword>
<evidence type="ECO:0000256" key="10">
    <source>
        <dbReference type="SAM" id="MobiDB-lite"/>
    </source>
</evidence>
<keyword evidence="2" id="KW-0597">Phosphoprotein</keyword>
<dbReference type="FunFam" id="1.10.510.10:FF:000090">
    <property type="entry name" value="Dual specificity mitogen-activated protein kinase kinase 4"/>
    <property type="match status" value="1"/>
</dbReference>
<evidence type="ECO:0000256" key="5">
    <source>
        <dbReference type="ARBA" id="ARBA00022777"/>
    </source>
</evidence>
<evidence type="ECO:0000256" key="8">
    <source>
        <dbReference type="ARBA" id="ARBA00038035"/>
    </source>
</evidence>
<dbReference type="EC" id="2.7.12.2" evidence="9"/>
<dbReference type="GO" id="GO:0004674">
    <property type="term" value="F:protein serine/threonine kinase activity"/>
    <property type="evidence" value="ECO:0007669"/>
    <property type="project" value="UniProtKB-KW"/>
</dbReference>
<reference evidence="13 14" key="1">
    <citation type="journal article" date="2021" name="Elife">
        <title>Chloroplast acquisition without the gene transfer in kleptoplastic sea slugs, Plakobranchus ocellatus.</title>
        <authorList>
            <person name="Maeda T."/>
            <person name="Takahashi S."/>
            <person name="Yoshida T."/>
            <person name="Shimamura S."/>
            <person name="Takaki Y."/>
            <person name="Nagai Y."/>
            <person name="Toyoda A."/>
            <person name="Suzuki Y."/>
            <person name="Arimoto A."/>
            <person name="Ishii H."/>
            <person name="Satoh N."/>
            <person name="Nishiyama T."/>
            <person name="Hasebe M."/>
            <person name="Maruyama T."/>
            <person name="Minagawa J."/>
            <person name="Obokata J."/>
            <person name="Shigenobu S."/>
        </authorList>
    </citation>
    <scope>NUCLEOTIDE SEQUENCE [LARGE SCALE GENOMIC DNA]</scope>
</reference>
<keyword evidence="5 13" id="KW-0418">Kinase</keyword>
<keyword evidence="4" id="KW-0547">Nucleotide-binding</keyword>
<dbReference type="GO" id="GO:0005829">
    <property type="term" value="C:cytosol"/>
    <property type="evidence" value="ECO:0007669"/>
    <property type="project" value="UniProtKB-ARBA"/>
</dbReference>
<dbReference type="SUPFAM" id="SSF56672">
    <property type="entry name" value="DNA/RNA polymerases"/>
    <property type="match status" value="1"/>
</dbReference>
<dbReference type="InterPro" id="IPR043502">
    <property type="entry name" value="DNA/RNA_pol_sf"/>
</dbReference>
<dbReference type="PANTHER" id="PTHR48013:SF15">
    <property type="entry name" value="DUAL SPECIFICITY MITOGEN-ACTIVATED PROTEIN KINASE KINASE 4"/>
    <property type="match status" value="1"/>
</dbReference>
<keyword evidence="1" id="KW-0723">Serine/threonine-protein kinase</keyword>
<evidence type="ECO:0000259" key="12">
    <source>
        <dbReference type="PROSITE" id="PS50878"/>
    </source>
</evidence>
<dbReference type="PROSITE" id="PS50878">
    <property type="entry name" value="RT_POL"/>
    <property type="match status" value="1"/>
</dbReference>
<dbReference type="SUPFAM" id="SSF56112">
    <property type="entry name" value="Protein kinase-like (PK-like)"/>
    <property type="match status" value="1"/>
</dbReference>
<evidence type="ECO:0000256" key="2">
    <source>
        <dbReference type="ARBA" id="ARBA00022553"/>
    </source>
</evidence>
<dbReference type="GO" id="GO:0004713">
    <property type="term" value="F:protein tyrosine kinase activity"/>
    <property type="evidence" value="ECO:0007669"/>
    <property type="project" value="UniProtKB-KW"/>
</dbReference>
<dbReference type="PROSITE" id="PS50011">
    <property type="entry name" value="PROTEIN_KINASE_DOM"/>
    <property type="match status" value="1"/>
</dbReference>
<keyword evidence="6" id="KW-0067">ATP-binding</keyword>
<dbReference type="SMART" id="SM00220">
    <property type="entry name" value="S_TKc"/>
    <property type="match status" value="1"/>
</dbReference>
<dbReference type="EMBL" id="BLXT01003580">
    <property type="protein sequence ID" value="GFO02331.1"/>
    <property type="molecule type" value="Genomic_DNA"/>
</dbReference>
<evidence type="ECO:0000256" key="7">
    <source>
        <dbReference type="ARBA" id="ARBA00023137"/>
    </source>
</evidence>
<evidence type="ECO:0000256" key="6">
    <source>
        <dbReference type="ARBA" id="ARBA00022840"/>
    </source>
</evidence>
<dbReference type="InterPro" id="IPR000477">
    <property type="entry name" value="RT_dom"/>
</dbReference>
<dbReference type="AlphaFoldDB" id="A0AAV4A2D6"/>
<evidence type="ECO:0000313" key="14">
    <source>
        <dbReference type="Proteomes" id="UP000735302"/>
    </source>
</evidence>
<evidence type="ECO:0000259" key="11">
    <source>
        <dbReference type="PROSITE" id="PS50011"/>
    </source>
</evidence>
<accession>A0AAV4A2D6</accession>
<dbReference type="InterPro" id="IPR008271">
    <property type="entry name" value="Ser/Thr_kinase_AS"/>
</dbReference>
<comment type="caution">
    <text evidence="13">The sequence shown here is derived from an EMBL/GenBank/DDBJ whole genome shotgun (WGS) entry which is preliminary data.</text>
</comment>
<dbReference type="PANTHER" id="PTHR48013">
    <property type="entry name" value="DUAL SPECIFICITY MITOGEN-ACTIVATED PROTEIN KINASE KINASE 5-RELATED"/>
    <property type="match status" value="1"/>
</dbReference>